<dbReference type="PANTHER" id="PTHR11629">
    <property type="entry name" value="VACUOLAR PROTON ATPASES"/>
    <property type="match status" value="1"/>
</dbReference>
<accession>A0A1E5GTW3</accession>
<keyword evidence="10" id="KW-1185">Reference proteome</keyword>
<gene>
    <name evidence="9" type="ORF">BCR25_18605</name>
</gene>
<keyword evidence="6" id="KW-0406">Ion transport</keyword>
<feature type="transmembrane region" description="Helical" evidence="8">
    <location>
        <begin position="457"/>
        <end position="476"/>
    </location>
</feature>
<feature type="transmembrane region" description="Helical" evidence="8">
    <location>
        <begin position="373"/>
        <end position="402"/>
    </location>
</feature>
<feature type="transmembrane region" description="Helical" evidence="8">
    <location>
        <begin position="497"/>
        <end position="516"/>
    </location>
</feature>
<evidence type="ECO:0000313" key="9">
    <source>
        <dbReference type="EMBL" id="OEG15760.1"/>
    </source>
</evidence>
<dbReference type="GO" id="GO:0016471">
    <property type="term" value="C:vacuolar proton-transporting V-type ATPase complex"/>
    <property type="evidence" value="ECO:0007669"/>
    <property type="project" value="TreeGrafter"/>
</dbReference>
<comment type="caution">
    <text evidence="9">The sequence shown here is derived from an EMBL/GenBank/DDBJ whole genome shotgun (WGS) entry which is preliminary data.</text>
</comment>
<keyword evidence="5 8" id="KW-1133">Transmembrane helix</keyword>
<dbReference type="Proteomes" id="UP000095094">
    <property type="component" value="Unassembled WGS sequence"/>
</dbReference>
<dbReference type="GO" id="GO:0046961">
    <property type="term" value="F:proton-transporting ATPase activity, rotational mechanism"/>
    <property type="evidence" value="ECO:0007669"/>
    <property type="project" value="InterPro"/>
</dbReference>
<dbReference type="EMBL" id="MIJY01000014">
    <property type="protein sequence ID" value="OEG15760.1"/>
    <property type="molecule type" value="Genomic_DNA"/>
</dbReference>
<dbReference type="Pfam" id="PF01496">
    <property type="entry name" value="V_ATPase_I"/>
    <property type="match status" value="1"/>
</dbReference>
<feature type="transmembrane region" description="Helical" evidence="8">
    <location>
        <begin position="601"/>
        <end position="625"/>
    </location>
</feature>
<keyword evidence="7 8" id="KW-0472">Membrane</keyword>
<evidence type="ECO:0000256" key="3">
    <source>
        <dbReference type="ARBA" id="ARBA00022448"/>
    </source>
</evidence>
<dbReference type="GO" id="GO:0007035">
    <property type="term" value="P:vacuolar acidification"/>
    <property type="evidence" value="ECO:0007669"/>
    <property type="project" value="TreeGrafter"/>
</dbReference>
<keyword evidence="4 8" id="KW-0812">Transmembrane</keyword>
<evidence type="ECO:0000256" key="6">
    <source>
        <dbReference type="ARBA" id="ARBA00023065"/>
    </source>
</evidence>
<dbReference type="OrthoDB" id="9803814at2"/>
<feature type="transmembrane region" description="Helical" evidence="8">
    <location>
        <begin position="574"/>
        <end position="595"/>
    </location>
</feature>
<dbReference type="InterPro" id="IPR002490">
    <property type="entry name" value="V-ATPase_116kDa_su"/>
</dbReference>
<evidence type="ECO:0000256" key="7">
    <source>
        <dbReference type="ARBA" id="ARBA00023136"/>
    </source>
</evidence>
<evidence type="ECO:0000313" key="10">
    <source>
        <dbReference type="Proteomes" id="UP000095094"/>
    </source>
</evidence>
<feature type="transmembrane region" description="Helical" evidence="8">
    <location>
        <begin position="414"/>
        <end position="437"/>
    </location>
</feature>
<dbReference type="GO" id="GO:0051117">
    <property type="term" value="F:ATPase binding"/>
    <property type="evidence" value="ECO:0007669"/>
    <property type="project" value="TreeGrafter"/>
</dbReference>
<keyword evidence="3" id="KW-0813">Transport</keyword>
<name>A0A1E5GTW3_9ENTE</name>
<dbReference type="RefSeq" id="WP_069663415.1">
    <property type="nucleotide sequence ID" value="NZ_JBHUJJ010000001.1"/>
</dbReference>
<comment type="similarity">
    <text evidence="2">Belongs to the V-ATPase 116 kDa subunit family.</text>
</comment>
<evidence type="ECO:0000256" key="5">
    <source>
        <dbReference type="ARBA" id="ARBA00022989"/>
    </source>
</evidence>
<proteinExistence type="inferred from homology"/>
<organism evidence="9 10">
    <name type="scientific">Enterococcus termitis</name>
    <dbReference type="NCBI Taxonomy" id="332950"/>
    <lineage>
        <taxon>Bacteria</taxon>
        <taxon>Bacillati</taxon>
        <taxon>Bacillota</taxon>
        <taxon>Bacilli</taxon>
        <taxon>Lactobacillales</taxon>
        <taxon>Enterococcaceae</taxon>
        <taxon>Enterococcus</taxon>
    </lineage>
</organism>
<evidence type="ECO:0000256" key="8">
    <source>
        <dbReference type="SAM" id="Phobius"/>
    </source>
</evidence>
<protein>
    <submittedName>
        <fullName evidence="9">V-type ATP synthase subunit I</fullName>
    </submittedName>
</protein>
<sequence length="665" mass="75767">MAVNKMEKMTIIAAAEHEEKLLQAIQGLQMTEIKDFFHSNVDSEYIKKHFSTTLVEDDDRQKKYYQTMLTDIQEALIFIERFAESSSNKKGFKRQVRTLESLEQTFDEAMIKNYLRDIFALKQRLTTIETSRKELLAKEKWLARWQYLDVVPQQNAFASTTLLLGSINSANQTDFLNDLSQIPSVHAEEIYHSQNHIYYSLIYLNELLPNMKELTETYSFDEFVYPYDVLPTEAYQRCKDELGLLVEEEKEVKSGLADYRTHLEELYLAEEMTYAYIHREEAKKHLVNTTYFFILQGWIPVEEKQELINAFQKAVPKNEVYSAFDQPTNEEIQEDIPVKLKNNSVVAPFEMLTEMYSLPKYDEIDPTPIMTPFYMVFFGMMVADIGYGLLMLIGAFLAQRLFVLPRGMNRFAKFFLILSFPTILWGFIYGSFFGAALPKELFGIHLPFPLLSTTEDVNTILILSVVFGFIQLMTGLMVNGIELTKRKRYLESIGESFAWQGLLIGLLIAVLGMLLFKNNGLLVTGVVVAVISALSIIAVPVIQTKSKAKGLAKGLYGLYGLTSYIGDLVSYTRLMALGISGGSIAAAFNMLVAFMPPVARFSVGIVLIIALHALNLFLSLLGAYVHGARLQYVEFFGKFYKGGGRAFKPLKTEEKYMNIEKNKSK</sequence>
<dbReference type="PANTHER" id="PTHR11629:SF63">
    <property type="entry name" value="V-TYPE PROTON ATPASE SUBUNIT A"/>
    <property type="match status" value="1"/>
</dbReference>
<comment type="subcellular location">
    <subcellularLocation>
        <location evidence="1">Membrane</location>
        <topology evidence="1">Multi-pass membrane protein</topology>
    </subcellularLocation>
</comment>
<evidence type="ECO:0000256" key="1">
    <source>
        <dbReference type="ARBA" id="ARBA00004141"/>
    </source>
</evidence>
<evidence type="ECO:0000256" key="4">
    <source>
        <dbReference type="ARBA" id="ARBA00022692"/>
    </source>
</evidence>
<reference evidence="10" key="1">
    <citation type="submission" date="2016-09" db="EMBL/GenBank/DDBJ databases">
        <authorList>
            <person name="Gulvik C.A."/>
        </authorList>
    </citation>
    <scope>NUCLEOTIDE SEQUENCE [LARGE SCALE GENOMIC DNA]</scope>
    <source>
        <strain evidence="10">LMG 8895</strain>
    </source>
</reference>
<dbReference type="GO" id="GO:0033179">
    <property type="term" value="C:proton-transporting V-type ATPase, V0 domain"/>
    <property type="evidence" value="ECO:0007669"/>
    <property type="project" value="InterPro"/>
</dbReference>
<dbReference type="AlphaFoldDB" id="A0A1E5GTW3"/>
<evidence type="ECO:0000256" key="2">
    <source>
        <dbReference type="ARBA" id="ARBA00009904"/>
    </source>
</evidence>
<feature type="transmembrane region" description="Helical" evidence="8">
    <location>
        <begin position="522"/>
        <end position="542"/>
    </location>
</feature>